<dbReference type="STRING" id="633440.SAMN05421869_13727"/>
<dbReference type="InterPro" id="IPR018724">
    <property type="entry name" value="2OG-Fe_dioxygenase"/>
</dbReference>
<proteinExistence type="predicted"/>
<protein>
    <recommendedName>
        <fullName evidence="3">2OG-Fe dioxygenase</fullName>
    </recommendedName>
</protein>
<gene>
    <name evidence="1" type="ORF">SAMN05421869_13727</name>
</gene>
<dbReference type="Gene3D" id="2.60.120.620">
    <property type="entry name" value="q2cbj1_9rhob like domain"/>
    <property type="match status" value="1"/>
</dbReference>
<organism evidence="1 2">
    <name type="scientific">Nonomuraea jiangxiensis</name>
    <dbReference type="NCBI Taxonomy" id="633440"/>
    <lineage>
        <taxon>Bacteria</taxon>
        <taxon>Bacillati</taxon>
        <taxon>Actinomycetota</taxon>
        <taxon>Actinomycetes</taxon>
        <taxon>Streptosporangiales</taxon>
        <taxon>Streptosporangiaceae</taxon>
        <taxon>Nonomuraea</taxon>
    </lineage>
</organism>
<dbReference type="AlphaFoldDB" id="A0A1G9QVZ0"/>
<accession>A0A1G9QVZ0</accession>
<reference evidence="1 2" key="1">
    <citation type="submission" date="2016-10" db="EMBL/GenBank/DDBJ databases">
        <authorList>
            <person name="de Groot N.N."/>
        </authorList>
    </citation>
    <scope>NUCLEOTIDE SEQUENCE [LARGE SCALE GENOMIC DNA]</scope>
    <source>
        <strain evidence="1 2">CGMCC 4.6533</strain>
    </source>
</reference>
<sequence length="254" mass="28394">MAGDQISRRLPETSTLQQICDRMASDGYCLVPGSGTRVLLGAAYEPSLADWNKFTSSWFSMPIDEHMADHGRYRRRRHATLSMSPGSVTPKREAHRPHYQSLDYNVLNGGVERLFEPIEIEVMTGDVMSNLLILCGRIVAELEPDRQWHIEVHQFRIEVDDSGRGLPTPEGRHRDGVDFAIMVMVNLSHAAGGTTTISDAQGNVLDTFRLADPLDMAIVDDRRVFHGVHPIERDGSGMPAYRDVLVVTFVRVSP</sequence>
<dbReference type="Proteomes" id="UP000199202">
    <property type="component" value="Unassembled WGS sequence"/>
</dbReference>
<keyword evidence="2" id="KW-1185">Reference proteome</keyword>
<dbReference type="GO" id="GO:0051213">
    <property type="term" value="F:dioxygenase activity"/>
    <property type="evidence" value="ECO:0007669"/>
    <property type="project" value="InterPro"/>
</dbReference>
<evidence type="ECO:0000313" key="1">
    <source>
        <dbReference type="EMBL" id="SDM15041.1"/>
    </source>
</evidence>
<dbReference type="OrthoDB" id="6681382at2"/>
<dbReference type="Pfam" id="PF10014">
    <property type="entry name" value="2OG-Fe_Oxy_2"/>
    <property type="match status" value="1"/>
</dbReference>
<evidence type="ECO:0008006" key="3">
    <source>
        <dbReference type="Google" id="ProtNLM"/>
    </source>
</evidence>
<name>A0A1G9QVZ0_9ACTN</name>
<evidence type="ECO:0000313" key="2">
    <source>
        <dbReference type="Proteomes" id="UP000199202"/>
    </source>
</evidence>
<dbReference type="EMBL" id="FNDJ01000037">
    <property type="protein sequence ID" value="SDM15041.1"/>
    <property type="molecule type" value="Genomic_DNA"/>
</dbReference>